<proteinExistence type="inferred from homology"/>
<feature type="repeat" description="TPR" evidence="2">
    <location>
        <begin position="238"/>
        <end position="271"/>
    </location>
</feature>
<accession>A0A7G1H391</accession>
<dbReference type="Gene3D" id="1.25.40.10">
    <property type="entry name" value="Tetratricopeptide repeat domain"/>
    <property type="match status" value="1"/>
</dbReference>
<dbReference type="SUPFAM" id="SSF48452">
    <property type="entry name" value="TPR-like"/>
    <property type="match status" value="1"/>
</dbReference>
<dbReference type="InterPro" id="IPR039565">
    <property type="entry name" value="BamD-like"/>
</dbReference>
<dbReference type="HAMAP" id="MF_02066">
    <property type="entry name" value="CpoB"/>
    <property type="match status" value="1"/>
</dbReference>
<protein>
    <submittedName>
        <fullName evidence="5">Tol-pal system protein YbgF</fullName>
    </submittedName>
</protein>
<dbReference type="PROSITE" id="PS50005">
    <property type="entry name" value="TPR"/>
    <property type="match status" value="1"/>
</dbReference>
<organism evidence="5 6">
    <name type="scientific">Dissulfurispira thermophila</name>
    <dbReference type="NCBI Taxonomy" id="2715679"/>
    <lineage>
        <taxon>Bacteria</taxon>
        <taxon>Pseudomonadati</taxon>
        <taxon>Nitrospirota</taxon>
        <taxon>Thermodesulfovibrionia</taxon>
        <taxon>Thermodesulfovibrionales</taxon>
        <taxon>Dissulfurispiraceae</taxon>
        <taxon>Dissulfurispira</taxon>
    </lineage>
</organism>
<reference evidence="5 6" key="1">
    <citation type="submission" date="2020-03" db="EMBL/GenBank/DDBJ databases">
        <title>Complete genome sequences of two sulfur-disproportionating bacterial strains T55J and Mzg5.</title>
        <authorList>
            <person name="Umezawa K."/>
            <person name="Kojima H."/>
            <person name="Kato Y."/>
            <person name="Fukui M."/>
        </authorList>
    </citation>
    <scope>NUCLEOTIDE SEQUENCE [LARGE SCALE GENOMIC DNA]</scope>
    <source>
        <strain evidence="5 6">T55J</strain>
    </source>
</reference>
<evidence type="ECO:0000313" key="6">
    <source>
        <dbReference type="Proteomes" id="UP000516360"/>
    </source>
</evidence>
<feature type="region of interest" description="Disordered" evidence="3">
    <location>
        <begin position="163"/>
        <end position="200"/>
    </location>
</feature>
<dbReference type="Pfam" id="PF13525">
    <property type="entry name" value="YfiO"/>
    <property type="match status" value="1"/>
</dbReference>
<evidence type="ECO:0000313" key="5">
    <source>
        <dbReference type="EMBL" id="BCB97284.1"/>
    </source>
</evidence>
<dbReference type="AlphaFoldDB" id="A0A7G1H391"/>
<dbReference type="RefSeq" id="WP_203472422.1">
    <property type="nucleotide sequence ID" value="NZ_AP022873.1"/>
</dbReference>
<keyword evidence="1" id="KW-0732">Signal</keyword>
<dbReference type="InterPro" id="IPR011990">
    <property type="entry name" value="TPR-like_helical_dom_sf"/>
</dbReference>
<sequence>MMRQITDFYKDRSQKLDLKSVKGSAFSLKPSALSLFSIFCLLVLSGCASTSDVENLKNSVTNIQVESINQKKEIAQIKTDISNILKDITTLKEYSLSAMKESQSSILTQTSDLSKELQALKGRFDENKYFMDKTVKDMLAERELQQAKMTALENELKELKSKISSLSSENKEAPPAQQDHKDTGTSQPDAKDQKAVNTTDPQKLYDDAQIDFKEKRFADARQKFEKFSKDFPKHLLTPNSFFWIGESYYADKKYEDAILAYETFLKKYPKHEKTKGAMLKQAFAFVEIGDKKTGKVLLEKVIEKYPNSHEAELAEKKIAELLSKNNAGTKSSTKKRKK</sequence>
<feature type="compositionally biased region" description="Basic and acidic residues" evidence="3">
    <location>
        <begin position="178"/>
        <end position="194"/>
    </location>
</feature>
<keyword evidence="6" id="KW-1185">Reference proteome</keyword>
<name>A0A7G1H391_9BACT</name>
<gene>
    <name evidence="5" type="ORF">JZK55_22060</name>
</gene>
<dbReference type="NCBIfam" id="TIGR02795">
    <property type="entry name" value="tol_pal_ybgF"/>
    <property type="match status" value="1"/>
</dbReference>
<dbReference type="InterPro" id="IPR034706">
    <property type="entry name" value="CpoB"/>
</dbReference>
<evidence type="ECO:0000256" key="2">
    <source>
        <dbReference type="PROSITE-ProRule" id="PRU00339"/>
    </source>
</evidence>
<dbReference type="InterPro" id="IPR019734">
    <property type="entry name" value="TPR_rpt"/>
</dbReference>
<dbReference type="Proteomes" id="UP000516360">
    <property type="component" value="Chromosome"/>
</dbReference>
<keyword evidence="2" id="KW-0802">TPR repeat</keyword>
<evidence type="ECO:0000259" key="4">
    <source>
        <dbReference type="Pfam" id="PF13525"/>
    </source>
</evidence>
<feature type="domain" description="Outer membrane lipoprotein BamD-like" evidence="4">
    <location>
        <begin position="200"/>
        <end position="321"/>
    </location>
</feature>
<dbReference type="InterPro" id="IPR014162">
    <property type="entry name" value="CpoB_C"/>
</dbReference>
<dbReference type="KEGG" id="dtp:JZK55_22060"/>
<dbReference type="GO" id="GO:0051301">
    <property type="term" value="P:cell division"/>
    <property type="evidence" value="ECO:0007669"/>
    <property type="project" value="InterPro"/>
</dbReference>
<dbReference type="EMBL" id="AP022873">
    <property type="protein sequence ID" value="BCB97284.1"/>
    <property type="molecule type" value="Genomic_DNA"/>
</dbReference>
<evidence type="ECO:0000256" key="3">
    <source>
        <dbReference type="SAM" id="MobiDB-lite"/>
    </source>
</evidence>
<evidence type="ECO:0000256" key="1">
    <source>
        <dbReference type="ARBA" id="ARBA00022729"/>
    </source>
</evidence>